<sequence length="46" mass="4904">MAQVAIITASDSGIGKECALLLAQQGFDIGITWHSDEEGAKDTRVR</sequence>
<dbReference type="EMBL" id="UASD01000007">
    <property type="protein sequence ID" value="SPX10177.1"/>
    <property type="molecule type" value="Genomic_DNA"/>
</dbReference>
<dbReference type="Proteomes" id="UP000250780">
    <property type="component" value="Unassembled WGS sequence"/>
</dbReference>
<evidence type="ECO:0000313" key="1">
    <source>
        <dbReference type="EMBL" id="SPX10177.1"/>
    </source>
</evidence>
<reference evidence="1 2" key="1">
    <citation type="submission" date="2018-06" db="EMBL/GenBank/DDBJ databases">
        <authorList>
            <consortium name="Pathogen Informatics"/>
            <person name="Doyle S."/>
        </authorList>
    </citation>
    <scope>NUCLEOTIDE SEQUENCE [LARGE SCALE GENOMIC DNA]</scope>
    <source>
        <strain evidence="1 2">NCTC9073</strain>
    </source>
</reference>
<dbReference type="AlphaFoldDB" id="A0A2X1N6A4"/>
<organism evidence="1 2">
    <name type="scientific">Escherichia coli</name>
    <dbReference type="NCBI Taxonomy" id="562"/>
    <lineage>
        <taxon>Bacteria</taxon>
        <taxon>Pseudomonadati</taxon>
        <taxon>Pseudomonadota</taxon>
        <taxon>Gammaproteobacteria</taxon>
        <taxon>Enterobacterales</taxon>
        <taxon>Enterobacteriaceae</taxon>
        <taxon>Escherichia</taxon>
    </lineage>
</organism>
<dbReference type="Gene3D" id="3.40.50.720">
    <property type="entry name" value="NAD(P)-binding Rossmann-like Domain"/>
    <property type="match status" value="1"/>
</dbReference>
<dbReference type="SUPFAM" id="SSF51735">
    <property type="entry name" value="NAD(P)-binding Rossmann-fold domains"/>
    <property type="match status" value="1"/>
</dbReference>
<name>A0A2X1N6A4_ECOLX</name>
<accession>A0A2X1N6A4</accession>
<proteinExistence type="predicted"/>
<gene>
    <name evidence="1" type="ORF">NCTC9073_01470</name>
</gene>
<dbReference type="InterPro" id="IPR036291">
    <property type="entry name" value="NAD(P)-bd_dom_sf"/>
</dbReference>
<protein>
    <submittedName>
        <fullName evidence="1">Putative short-chain dehydrogenase</fullName>
    </submittedName>
</protein>
<evidence type="ECO:0000313" key="2">
    <source>
        <dbReference type="Proteomes" id="UP000250780"/>
    </source>
</evidence>